<reference evidence="2 3" key="1">
    <citation type="submission" date="2020-04" db="EMBL/GenBank/DDBJ databases">
        <title>Usitatibacter rugosus gen. nov., sp. nov. and Usitatibacter palustris sp. nov., novel members of Usitatibacteraceae fam. nov. within the order Nitrosomonadales isolated from soil.</title>
        <authorList>
            <person name="Huber K.J."/>
            <person name="Neumann-Schaal M."/>
            <person name="Geppert A."/>
            <person name="Luckner M."/>
            <person name="Wanner G."/>
            <person name="Overmann J."/>
        </authorList>
    </citation>
    <scope>NUCLEOTIDE SEQUENCE [LARGE SCALE GENOMIC DNA]</scope>
    <source>
        <strain evidence="2 3">Swamp67</strain>
    </source>
</reference>
<gene>
    <name evidence="2" type="ORF">DSM104440_00317</name>
</gene>
<dbReference type="InParanoid" id="A0A6M4H494"/>
<dbReference type="InterPro" id="IPR025671">
    <property type="entry name" value="HXXEE"/>
</dbReference>
<name>A0A6M4H494_9PROT</name>
<keyword evidence="1" id="KW-0472">Membrane</keyword>
<sequence length="131" mass="14899">MTTRVTWAFGVLLLAQTVHTVEEYYGRLWESFPPARFLTGLVSQDREWSFVALSILLFAFGLWCLLWPVRRGWPSAAYFAWGWLIVEVINGIVHPVWTVHEGGYTAGVATAPLLLASAVYLGYQLRRENPK</sequence>
<proteinExistence type="predicted"/>
<feature type="transmembrane region" description="Helical" evidence="1">
    <location>
        <begin position="103"/>
        <end position="123"/>
    </location>
</feature>
<evidence type="ECO:0008006" key="4">
    <source>
        <dbReference type="Google" id="ProtNLM"/>
    </source>
</evidence>
<keyword evidence="1" id="KW-0812">Transmembrane</keyword>
<keyword evidence="3" id="KW-1185">Reference proteome</keyword>
<evidence type="ECO:0000256" key="1">
    <source>
        <dbReference type="SAM" id="Phobius"/>
    </source>
</evidence>
<dbReference type="AlphaFoldDB" id="A0A6M4H494"/>
<dbReference type="EMBL" id="CP053073">
    <property type="protein sequence ID" value="QJR13533.1"/>
    <property type="molecule type" value="Genomic_DNA"/>
</dbReference>
<keyword evidence="1" id="KW-1133">Transmembrane helix</keyword>
<evidence type="ECO:0000313" key="3">
    <source>
        <dbReference type="Proteomes" id="UP000503096"/>
    </source>
</evidence>
<feature type="transmembrane region" description="Helical" evidence="1">
    <location>
        <begin position="76"/>
        <end position="97"/>
    </location>
</feature>
<protein>
    <recommendedName>
        <fullName evidence="4">HXXEE domain-containing protein</fullName>
    </recommendedName>
</protein>
<dbReference type="KEGG" id="upl:DSM104440_00317"/>
<evidence type="ECO:0000313" key="2">
    <source>
        <dbReference type="EMBL" id="QJR13533.1"/>
    </source>
</evidence>
<organism evidence="2 3">
    <name type="scientific">Usitatibacter palustris</name>
    <dbReference type="NCBI Taxonomy" id="2732487"/>
    <lineage>
        <taxon>Bacteria</taxon>
        <taxon>Pseudomonadati</taxon>
        <taxon>Pseudomonadota</taxon>
        <taxon>Betaproteobacteria</taxon>
        <taxon>Nitrosomonadales</taxon>
        <taxon>Usitatibacteraceae</taxon>
        <taxon>Usitatibacter</taxon>
    </lineage>
</organism>
<dbReference type="Proteomes" id="UP000503096">
    <property type="component" value="Chromosome"/>
</dbReference>
<feature type="transmembrane region" description="Helical" evidence="1">
    <location>
        <begin position="48"/>
        <end position="69"/>
    </location>
</feature>
<dbReference type="RefSeq" id="WP_171160190.1">
    <property type="nucleotide sequence ID" value="NZ_CP053073.1"/>
</dbReference>
<accession>A0A6M4H494</accession>
<dbReference type="Pfam" id="PF13787">
    <property type="entry name" value="HXXEE"/>
    <property type="match status" value="1"/>
</dbReference>